<feature type="domain" description="Wall-associated receptor kinase galacturonan-binding" evidence="4">
    <location>
        <begin position="217"/>
        <end position="284"/>
    </location>
</feature>
<dbReference type="Pfam" id="PF13947">
    <property type="entry name" value="GUB_WAK_bind"/>
    <property type="match status" value="4"/>
</dbReference>
<evidence type="ECO:0000256" key="2">
    <source>
        <dbReference type="ARBA" id="ARBA00022729"/>
    </source>
</evidence>
<dbReference type="InterPro" id="IPR025287">
    <property type="entry name" value="WAK_GUB"/>
</dbReference>
<dbReference type="EMBL" id="JACEFO010001770">
    <property type="protein sequence ID" value="KAF8705061.1"/>
    <property type="molecule type" value="Genomic_DNA"/>
</dbReference>
<feature type="domain" description="Wall-associated receptor kinase galacturonan-binding" evidence="4">
    <location>
        <begin position="1193"/>
        <end position="1257"/>
    </location>
</feature>
<evidence type="ECO:0000259" key="4">
    <source>
        <dbReference type="Pfam" id="PF13947"/>
    </source>
</evidence>
<keyword evidence="2" id="KW-0732">Signal</keyword>
<feature type="compositionally biased region" description="Basic and acidic residues" evidence="3">
    <location>
        <begin position="1360"/>
        <end position="1375"/>
    </location>
</feature>
<accession>A0A835EQH3</accession>
<feature type="domain" description="Wall-associated receptor kinase galacturonan-binding" evidence="4">
    <location>
        <begin position="980"/>
        <end position="1048"/>
    </location>
</feature>
<dbReference type="PANTHER" id="PTHR33138:SF9">
    <property type="entry name" value="OS01G0136500 PROTEIN"/>
    <property type="match status" value="1"/>
</dbReference>
<evidence type="ECO:0000256" key="1">
    <source>
        <dbReference type="ARBA" id="ARBA00004167"/>
    </source>
</evidence>
<evidence type="ECO:0000256" key="3">
    <source>
        <dbReference type="SAM" id="MobiDB-lite"/>
    </source>
</evidence>
<keyword evidence="6" id="KW-1185">Reference proteome</keyword>
<name>A0A835EQH3_9POAL</name>
<dbReference type="PANTHER" id="PTHR33138">
    <property type="entry name" value="OS01G0690200 PROTEIN"/>
    <property type="match status" value="1"/>
</dbReference>
<dbReference type="GO" id="GO:0016020">
    <property type="term" value="C:membrane"/>
    <property type="evidence" value="ECO:0007669"/>
    <property type="project" value="UniProtKB-SubCell"/>
</dbReference>
<feature type="region of interest" description="Disordered" evidence="3">
    <location>
        <begin position="1360"/>
        <end position="1383"/>
    </location>
</feature>
<evidence type="ECO:0000313" key="5">
    <source>
        <dbReference type="EMBL" id="KAF8705061.1"/>
    </source>
</evidence>
<reference evidence="5" key="1">
    <citation type="submission" date="2020-07" db="EMBL/GenBank/DDBJ databases">
        <title>Genome sequence and genetic diversity analysis of an under-domesticated orphan crop, white fonio (Digitaria exilis).</title>
        <authorList>
            <person name="Bennetzen J.L."/>
            <person name="Chen S."/>
            <person name="Ma X."/>
            <person name="Wang X."/>
            <person name="Yssel A.E.J."/>
            <person name="Chaluvadi S.R."/>
            <person name="Johnson M."/>
            <person name="Gangashetty P."/>
            <person name="Hamidou F."/>
            <person name="Sanogo M.D."/>
            <person name="Zwaenepoel A."/>
            <person name="Wallace J."/>
            <person name="Van De Peer Y."/>
            <person name="Van Deynze A."/>
        </authorList>
    </citation>
    <scope>NUCLEOTIDE SEQUENCE</scope>
    <source>
        <tissue evidence="5">Leaves</tissue>
    </source>
</reference>
<sequence length="1430" mass="154523">MLMDNLTRKAAYGSPRMLAVPVPVPSSVNHAPFVTIYGMARCTEDTAADNCNICLEEVVKDGGRGLFAELLGPCSRFTTEVAEVAMSPASPPAPGGPAHEASLFVDPNYTATRGIALPRPSGTSEIRNAKSKVPDATVTATASTRRTRGLSITIYQVCPSSIHSSPFPYLPPSSKPSHSPMAPAMLLFFVTSVWVASSSLPLMRVVAAGDGQRVKPCPPTSCGGVNISTPFGVLQEQASESSCGAIGFQVSCSNNTPYLAYNETDHQFQILKIFYGNSSLLVADSHKLQALDGSVEGSCLVPKDNSSARIGYPFSISPSNRILILYNCTKAPVLYAETQPPLLASGGVTTTTTATILWRAVILPSYGKANASNYEELIRQGFLLTWFSTPAVLQGQEGWAFARSCSIRFEVYRFYNEEADESTPVSTSGLRPTKHTEAIQSPLPTHAVRCTPTASNQNVWARSRELPQRALKSKVRHSHPLHPQSAMNPPPALPLLLLASFLLWPAAASAAPAQPSSSCWPKACGDVNITYPFWLEESGKPACGPPGFQVKCNSSGAFLSRTPYQAYRVVAIFAENKSLHVVDNNLPLDTGCPAPTFNVSLAPKPLVFSESNKDLLILGKCTGASSKVPAGFRSLSCDNSSFVRLGDGRNFTRDHIYGGIPPGCLFIGALDGNGDDYLRSMRNGFLLEWTDVPAGDCPECVERGARCKPERLLELHLGAILLEPHTRSSISQLQPCLTHHLTPLMSTDSDGSSMQAGRHDSNAFFALTVALLNTLKTSQSSLSCPHHWVPWKFLWHTAHTTRGLTFAPIQPLFVQLLPILETFPMLAPMAPALWFFLFSSVWVALSVLSMPTAAEDGQGRVHCRPVLCGNVNISFPFGLVSDPGDAAVQNTCGQTGFQGLVETTCRNNTYVRVAAGRSDEMMSSYFLDGCVATVVPVFGTSANKMNASNYEELVRDGFLVTWQQGPRPLAAADAQGGEHCSPSPVLCGNVSISYPFGVIPEEAMETSCGETGFQVRCTNNTPYLGYTTRRWFQIRRIFYDNASLLVADVHKLGGFFNSSSGSESCHIPTNNTPAHLGLPFSISRVNHDLIFYNCTKAPAAAADEGLVETRCGNSTFVRAGGRYGEVSSSYGGYFLEDCDAAVVPVLGSSGRMNASSYEELISDGFLVTWQLPQSPPSAAAATTNGNGANNTSCSPARCGDLNITYPFSLSGVQPLYCGFPAFDLTCNDSRAYLTRTYREKLYHVEDISYANQSLVVVMSDANQNLIFVYNCQVPQSVRLQQPCANHTMGAYIAGSGDEPPWVGRPNNCSTVTVPPIPDNYKRLITNGFLLEWWTPEDCDNECTGRGGECRFVESVGDRSRVRDSPSIVNHDDGGERQPAPEGSECRYVASSRLPLLRRVTYVLLLQDIGDPVHHADRDASVAHCPLRAFP</sequence>
<dbReference type="OrthoDB" id="635050at2759"/>
<comment type="caution">
    <text evidence="5">The sequence shown here is derived from an EMBL/GenBank/DDBJ whole genome shotgun (WGS) entry which is preliminary data.</text>
</comment>
<organism evidence="5 6">
    <name type="scientific">Digitaria exilis</name>
    <dbReference type="NCBI Taxonomy" id="1010633"/>
    <lineage>
        <taxon>Eukaryota</taxon>
        <taxon>Viridiplantae</taxon>
        <taxon>Streptophyta</taxon>
        <taxon>Embryophyta</taxon>
        <taxon>Tracheophyta</taxon>
        <taxon>Spermatophyta</taxon>
        <taxon>Magnoliopsida</taxon>
        <taxon>Liliopsida</taxon>
        <taxon>Poales</taxon>
        <taxon>Poaceae</taxon>
        <taxon>PACMAD clade</taxon>
        <taxon>Panicoideae</taxon>
        <taxon>Panicodae</taxon>
        <taxon>Paniceae</taxon>
        <taxon>Anthephorinae</taxon>
        <taxon>Digitaria</taxon>
    </lineage>
</organism>
<proteinExistence type="predicted"/>
<dbReference type="GO" id="GO:0030247">
    <property type="term" value="F:polysaccharide binding"/>
    <property type="evidence" value="ECO:0007669"/>
    <property type="project" value="InterPro"/>
</dbReference>
<gene>
    <name evidence="5" type="ORF">HU200_031321</name>
</gene>
<comment type="subcellular location">
    <subcellularLocation>
        <location evidence="1">Membrane</location>
        <topology evidence="1">Single-pass membrane protein</topology>
    </subcellularLocation>
</comment>
<protein>
    <recommendedName>
        <fullName evidence="4">Wall-associated receptor kinase galacturonan-binding domain-containing protein</fullName>
    </recommendedName>
</protein>
<feature type="domain" description="Wall-associated receptor kinase galacturonan-binding" evidence="4">
    <location>
        <begin position="519"/>
        <end position="583"/>
    </location>
</feature>
<dbReference type="Proteomes" id="UP000636709">
    <property type="component" value="Unassembled WGS sequence"/>
</dbReference>
<evidence type="ECO:0000313" key="6">
    <source>
        <dbReference type="Proteomes" id="UP000636709"/>
    </source>
</evidence>